<dbReference type="InterPro" id="IPR027417">
    <property type="entry name" value="P-loop_NTPase"/>
</dbReference>
<dbReference type="PANTHER" id="PTHR43790">
    <property type="entry name" value="CARBOHYDRATE TRANSPORT ATP-BINDING PROTEIN MG119-RELATED"/>
    <property type="match status" value="1"/>
</dbReference>
<dbReference type="KEGG" id="qdo:H9Q78_06000"/>
<dbReference type="PROSITE" id="PS50893">
    <property type="entry name" value="ABC_TRANSPORTER_2"/>
    <property type="match status" value="1"/>
</dbReference>
<evidence type="ECO:0000259" key="5">
    <source>
        <dbReference type="PROSITE" id="PS50893"/>
    </source>
</evidence>
<dbReference type="InterPro" id="IPR003439">
    <property type="entry name" value="ABC_transporter-like_ATP-bd"/>
</dbReference>
<evidence type="ECO:0000313" key="6">
    <source>
        <dbReference type="EMBL" id="QNM06664.1"/>
    </source>
</evidence>
<organism evidence="6 7">
    <name type="scientific">Qiania dongpingensis</name>
    <dbReference type="NCBI Taxonomy" id="2763669"/>
    <lineage>
        <taxon>Bacteria</taxon>
        <taxon>Bacillati</taxon>
        <taxon>Bacillota</taxon>
        <taxon>Clostridia</taxon>
        <taxon>Lachnospirales</taxon>
        <taxon>Lachnospiraceae</taxon>
        <taxon>Qiania</taxon>
    </lineage>
</organism>
<keyword evidence="3" id="KW-0547">Nucleotide-binding</keyword>
<dbReference type="RefSeq" id="WP_249304268.1">
    <property type="nucleotide sequence ID" value="NZ_CP060634.1"/>
</dbReference>
<dbReference type="InterPro" id="IPR050107">
    <property type="entry name" value="ABC_carbohydrate_import_ATPase"/>
</dbReference>
<dbReference type="GO" id="GO:0005524">
    <property type="term" value="F:ATP binding"/>
    <property type="evidence" value="ECO:0007669"/>
    <property type="project" value="UniProtKB-KW"/>
</dbReference>
<feature type="domain" description="ABC transporter" evidence="5">
    <location>
        <begin position="4"/>
        <end position="248"/>
    </location>
</feature>
<name>A0A7G9G782_9FIRM</name>
<keyword evidence="1" id="KW-0813">Transport</keyword>
<dbReference type="SUPFAM" id="SSF52540">
    <property type="entry name" value="P-loop containing nucleoside triphosphate hydrolases"/>
    <property type="match status" value="2"/>
</dbReference>
<keyword evidence="7" id="KW-1185">Reference proteome</keyword>
<evidence type="ECO:0000256" key="4">
    <source>
        <dbReference type="ARBA" id="ARBA00022840"/>
    </source>
</evidence>
<dbReference type="GO" id="GO:0016887">
    <property type="term" value="F:ATP hydrolysis activity"/>
    <property type="evidence" value="ECO:0007669"/>
    <property type="project" value="InterPro"/>
</dbReference>
<evidence type="ECO:0000256" key="2">
    <source>
        <dbReference type="ARBA" id="ARBA00022737"/>
    </source>
</evidence>
<proteinExistence type="predicted"/>
<sequence>MKKTQREALELRNLCFSCEAGEYFNINLDAYRGEIHGISMPGVPVKSPFYDLFKGKALLRSGSVYIGGTAAGTKTVKKLLSQNIYVIGYDSSLISSLTLAENLYLVDHRQPLFRPLEKSDLYTKAEAVFRKFEMEKILNPHGYPDRLTPAQKHIVELMRAYVQNPWVIYMENITLIYSREEMELWGKIVRDLAKRGEFAVLLALNTEQELKPDILDRVTVMRSKTTVMELSERPFRVSQPLPVLVGGPQLEKKEGLRRKLLFSVSHLTGGYRIKDLSFSLLAGETVGVFNPSVFDGQELMDILLSKIPDLPAGVIPYGGNMLFYNCSLFQNVVLRLPDSIRRAGFRSRKRVTKFLYDNVLKAIHGRDLLELYGDCRRLPEGRVTKEQSVRIQTARWLFYGVKLLIFVSPESHYDTQNFYKFSLLLEDIREQEVTVLIFSENLEFLRKCSERIIEVRDGILKELT</sequence>
<protein>
    <recommendedName>
        <fullName evidence="5">ABC transporter domain-containing protein</fullName>
    </recommendedName>
</protein>
<accession>A0A7G9G782</accession>
<dbReference type="AlphaFoldDB" id="A0A7G9G782"/>
<reference evidence="6 7" key="1">
    <citation type="submission" date="2020-08" db="EMBL/GenBank/DDBJ databases">
        <authorList>
            <person name="Liu C."/>
            <person name="Sun Q."/>
        </authorList>
    </citation>
    <scope>NUCLEOTIDE SEQUENCE [LARGE SCALE GENOMIC DNA]</scope>
    <source>
        <strain evidence="6 7">NSJ-38</strain>
    </source>
</reference>
<keyword evidence="2" id="KW-0677">Repeat</keyword>
<dbReference type="Gene3D" id="3.40.50.300">
    <property type="entry name" value="P-loop containing nucleotide triphosphate hydrolases"/>
    <property type="match status" value="2"/>
</dbReference>
<evidence type="ECO:0000313" key="7">
    <source>
        <dbReference type="Proteomes" id="UP000515823"/>
    </source>
</evidence>
<evidence type="ECO:0000256" key="1">
    <source>
        <dbReference type="ARBA" id="ARBA00022448"/>
    </source>
</evidence>
<gene>
    <name evidence="6" type="ORF">H9Q78_06000</name>
</gene>
<dbReference type="Proteomes" id="UP000515823">
    <property type="component" value="Chromosome"/>
</dbReference>
<dbReference type="EMBL" id="CP060634">
    <property type="protein sequence ID" value="QNM06664.1"/>
    <property type="molecule type" value="Genomic_DNA"/>
</dbReference>
<keyword evidence="4" id="KW-0067">ATP-binding</keyword>
<evidence type="ECO:0000256" key="3">
    <source>
        <dbReference type="ARBA" id="ARBA00022741"/>
    </source>
</evidence>
<dbReference type="PANTHER" id="PTHR43790:SF9">
    <property type="entry name" value="GALACTOFURANOSE TRANSPORTER ATP-BINDING PROTEIN YTFR"/>
    <property type="match status" value="1"/>
</dbReference>